<sequence>MADVSATGGSKQKWNRKRNTRESFIGSDYGAAMKYFRKGENVRKDAPTFPVFFPARGKFTRNLSPDIYPSDDEENNPREQLQQLQPWYFRGIHSVFVFYQLTFICIVCVALVNFAPTCKAKSENRRVKGVQLTLDVDDQSLVEVTQTLTRQTEGTALAIIFSKELMNAGRFIHCRSCPSDQCGGARKQIKSPEFHPDLVEVDAGVNYA</sequence>
<dbReference type="AlphaFoldDB" id="A0AAV7J1Y0"/>
<comment type="caution">
    <text evidence="2">The sequence shown here is derived from an EMBL/GenBank/DDBJ whole genome shotgun (WGS) entry which is preliminary data.</text>
</comment>
<accession>A0AAV7J1Y0</accession>
<evidence type="ECO:0000256" key="1">
    <source>
        <dbReference type="SAM" id="Phobius"/>
    </source>
</evidence>
<proteinExistence type="predicted"/>
<dbReference type="Proteomes" id="UP000826195">
    <property type="component" value="Unassembled WGS sequence"/>
</dbReference>
<evidence type="ECO:0000313" key="2">
    <source>
        <dbReference type="EMBL" id="KAH0561824.1"/>
    </source>
</evidence>
<keyword evidence="1" id="KW-0472">Membrane</keyword>
<gene>
    <name evidence="2" type="ORF">KQX54_019718</name>
</gene>
<keyword evidence="3" id="KW-1185">Reference proteome</keyword>
<dbReference type="EMBL" id="JAHXZJ010000374">
    <property type="protein sequence ID" value="KAH0561824.1"/>
    <property type="molecule type" value="Genomic_DNA"/>
</dbReference>
<reference evidence="2 3" key="1">
    <citation type="journal article" date="2021" name="J. Hered.">
        <title>A chromosome-level genome assembly of the parasitoid wasp, Cotesia glomerata (Hymenoptera: Braconidae).</title>
        <authorList>
            <person name="Pinto B.J."/>
            <person name="Weis J.J."/>
            <person name="Gamble T."/>
            <person name="Ode P.J."/>
            <person name="Paul R."/>
            <person name="Zaspel J.M."/>
        </authorList>
    </citation>
    <scope>NUCLEOTIDE SEQUENCE [LARGE SCALE GENOMIC DNA]</scope>
    <source>
        <strain evidence="2">CgM1</strain>
    </source>
</reference>
<feature type="transmembrane region" description="Helical" evidence="1">
    <location>
        <begin position="96"/>
        <end position="116"/>
    </location>
</feature>
<protein>
    <submittedName>
        <fullName evidence="2">Uncharacterized protein</fullName>
    </submittedName>
</protein>
<name>A0AAV7J1Y0_COTGL</name>
<organism evidence="2 3">
    <name type="scientific">Cotesia glomerata</name>
    <name type="common">Lepidopteran parasitic wasp</name>
    <name type="synonym">Apanteles glomeratus</name>
    <dbReference type="NCBI Taxonomy" id="32391"/>
    <lineage>
        <taxon>Eukaryota</taxon>
        <taxon>Metazoa</taxon>
        <taxon>Ecdysozoa</taxon>
        <taxon>Arthropoda</taxon>
        <taxon>Hexapoda</taxon>
        <taxon>Insecta</taxon>
        <taxon>Pterygota</taxon>
        <taxon>Neoptera</taxon>
        <taxon>Endopterygota</taxon>
        <taxon>Hymenoptera</taxon>
        <taxon>Apocrita</taxon>
        <taxon>Ichneumonoidea</taxon>
        <taxon>Braconidae</taxon>
        <taxon>Microgastrinae</taxon>
        <taxon>Cotesia</taxon>
    </lineage>
</organism>
<keyword evidence="1" id="KW-0812">Transmembrane</keyword>
<evidence type="ECO:0000313" key="3">
    <source>
        <dbReference type="Proteomes" id="UP000826195"/>
    </source>
</evidence>
<keyword evidence="1" id="KW-1133">Transmembrane helix</keyword>